<dbReference type="Gene3D" id="3.30.460.80">
    <property type="entry name" value="NADH:ubiquinone oxidoreductase, 30kDa subunit"/>
    <property type="match status" value="1"/>
</dbReference>
<keyword evidence="2" id="KW-0813">Transport</keyword>
<evidence type="ECO:0000313" key="5">
    <source>
        <dbReference type="Proteomes" id="UP000244066"/>
    </source>
</evidence>
<dbReference type="SUPFAM" id="SSF143243">
    <property type="entry name" value="Nqo5-like"/>
    <property type="match status" value="1"/>
</dbReference>
<feature type="domain" description="NADH:ubiquinone oxidoreductase 30kDa subunit" evidence="3">
    <location>
        <begin position="26"/>
        <end position="154"/>
    </location>
</feature>
<dbReference type="GO" id="GO:0016651">
    <property type="term" value="F:oxidoreductase activity, acting on NAD(P)H"/>
    <property type="evidence" value="ECO:0007669"/>
    <property type="project" value="InterPro"/>
</dbReference>
<dbReference type="InterPro" id="IPR037232">
    <property type="entry name" value="NADH_quin_OxRdtase_su_C/D-like"/>
</dbReference>
<protein>
    <recommendedName>
        <fullName evidence="3">NADH:ubiquinone oxidoreductase 30kDa subunit domain-containing protein</fullName>
    </recommendedName>
</protein>
<reference evidence="4 5" key="1">
    <citation type="submission" date="2017-04" db="EMBL/GenBank/DDBJ databases">
        <title>Draft Aigarchaeota genome from a New Zealand hot spring.</title>
        <authorList>
            <person name="Reysenbach A.-L."/>
            <person name="Donaho J.A."/>
            <person name="Gerhart J."/>
            <person name="Kelley J.F."/>
            <person name="Kouba K."/>
            <person name="Podar M."/>
            <person name="Stott M."/>
        </authorList>
    </citation>
    <scope>NUCLEOTIDE SEQUENCE [LARGE SCALE GENOMIC DNA]</scope>
    <source>
        <strain evidence="4">NZ13_MG1</strain>
    </source>
</reference>
<gene>
    <name evidence="4" type="ORF">B9J98_00780</name>
</gene>
<proteinExistence type="inferred from homology"/>
<accession>A0A2R7YA93</accession>
<dbReference type="EMBL" id="NDWU01000001">
    <property type="protein sequence ID" value="PUA34433.1"/>
    <property type="molecule type" value="Genomic_DNA"/>
</dbReference>
<dbReference type="PANTHER" id="PTHR10884">
    <property type="entry name" value="NADH DEHYDROGENASE UBIQUINONE IRON-SULFUR PROTEIN 3"/>
    <property type="match status" value="1"/>
</dbReference>
<dbReference type="PROSITE" id="PS00542">
    <property type="entry name" value="COMPLEX1_30K"/>
    <property type="match status" value="1"/>
</dbReference>
<dbReference type="GO" id="GO:0008137">
    <property type="term" value="F:NADH dehydrogenase (ubiquinone) activity"/>
    <property type="evidence" value="ECO:0007669"/>
    <property type="project" value="InterPro"/>
</dbReference>
<organism evidence="4 5">
    <name type="scientific">Candidatus Terraquivivens tikiterensis</name>
    <dbReference type="NCBI Taxonomy" id="1980982"/>
    <lineage>
        <taxon>Archaea</taxon>
        <taxon>Nitrososphaerota</taxon>
        <taxon>Candidatus Wolframiiraptoraceae</taxon>
        <taxon>Candidatus Terraquivivens</taxon>
    </lineage>
</organism>
<dbReference type="AlphaFoldDB" id="A0A2R7YA93"/>
<dbReference type="PANTHER" id="PTHR10884:SF14">
    <property type="entry name" value="NADH DEHYDROGENASE [UBIQUINONE] IRON-SULFUR PROTEIN 3, MITOCHONDRIAL"/>
    <property type="match status" value="1"/>
</dbReference>
<comment type="caution">
    <text evidence="4">The sequence shown here is derived from an EMBL/GenBank/DDBJ whole genome shotgun (WGS) entry which is preliminary data.</text>
</comment>
<dbReference type="InterPro" id="IPR001268">
    <property type="entry name" value="NADH_UbQ_OxRdtase_30kDa_su"/>
</dbReference>
<evidence type="ECO:0000259" key="3">
    <source>
        <dbReference type="Pfam" id="PF00329"/>
    </source>
</evidence>
<evidence type="ECO:0000256" key="1">
    <source>
        <dbReference type="ARBA" id="ARBA00007569"/>
    </source>
</evidence>
<comment type="similarity">
    <text evidence="1">Belongs to the complex I 30 kDa subunit family.</text>
</comment>
<sequence>MDDLKKKFGDKVLEVVIEPKKIAKVLVAPECIKEVAQYLKSEWAMDYIKGVTGVDLSRLPDKPQEALEVIYHVGSMSSEDLRGVTFSLSTKVSLSNPVMPSLTGVWRGAEMHEREVYEMLGVNFEGHPDMRRLLLPEFWSDKPPLRKDYAVPGRER</sequence>
<dbReference type="InterPro" id="IPR020396">
    <property type="entry name" value="NADH_UbQ_OxRdtase_CS"/>
</dbReference>
<dbReference type="Proteomes" id="UP000244066">
    <property type="component" value="Unassembled WGS sequence"/>
</dbReference>
<evidence type="ECO:0000313" key="4">
    <source>
        <dbReference type="EMBL" id="PUA34433.1"/>
    </source>
</evidence>
<evidence type="ECO:0000256" key="2">
    <source>
        <dbReference type="ARBA" id="ARBA00022448"/>
    </source>
</evidence>
<dbReference type="Pfam" id="PF00329">
    <property type="entry name" value="Complex1_30kDa"/>
    <property type="match status" value="1"/>
</dbReference>
<name>A0A2R7YA93_9ARCH</name>